<evidence type="ECO:0000256" key="2">
    <source>
        <dbReference type="SAM" id="Phobius"/>
    </source>
</evidence>
<proteinExistence type="predicted"/>
<dbReference type="InterPro" id="IPR026961">
    <property type="entry name" value="PGG_dom"/>
</dbReference>
<feature type="transmembrane region" description="Helical" evidence="2">
    <location>
        <begin position="93"/>
        <end position="119"/>
    </location>
</feature>
<keyword evidence="2" id="KW-0812">Transmembrane</keyword>
<organism evidence="3">
    <name type="scientific">Aegilops tauschii</name>
    <name type="common">Tausch's goatgrass</name>
    <name type="synonym">Aegilops squarrosa</name>
    <dbReference type="NCBI Taxonomy" id="37682"/>
    <lineage>
        <taxon>Eukaryota</taxon>
        <taxon>Viridiplantae</taxon>
        <taxon>Streptophyta</taxon>
        <taxon>Embryophyta</taxon>
        <taxon>Tracheophyta</taxon>
        <taxon>Spermatophyta</taxon>
        <taxon>Magnoliopsida</taxon>
        <taxon>Liliopsida</taxon>
        <taxon>Poales</taxon>
        <taxon>Poaceae</taxon>
        <taxon>BOP clade</taxon>
        <taxon>Pooideae</taxon>
        <taxon>Triticodae</taxon>
        <taxon>Triticeae</taxon>
        <taxon>Triticinae</taxon>
        <taxon>Aegilops</taxon>
    </lineage>
</organism>
<feature type="transmembrane region" description="Helical" evidence="2">
    <location>
        <begin position="139"/>
        <end position="163"/>
    </location>
</feature>
<reference evidence="3" key="1">
    <citation type="submission" date="2015-06" db="UniProtKB">
        <authorList>
            <consortium name="EnsemblPlants"/>
        </authorList>
    </citation>
    <scope>IDENTIFICATION</scope>
</reference>
<sequence>MPEADVTTNTLAISPGHDVVGDSPQPRQQEINIDHRPHMSVDELLKIIKGANGMPVLFIPSSDGQLAAIAVDGLHNIVPVSGVEKKQEDFRSWVLLLTSLAATITFTAGLAPPGGFWAADDESNKVVAGTSVMHDKFPIRFAIFHFSNTTAFLSSLMIIGMLAKNIYHKEPITMKNNALFLFCAGCSIQCGEVRESPECILQVGDTKGTEIRNNMGNMASRRSMVKDAGERVNHKIEKWGRNRIPLP</sequence>
<feature type="region of interest" description="Disordered" evidence="1">
    <location>
        <begin position="1"/>
        <end position="26"/>
    </location>
</feature>
<dbReference type="AlphaFoldDB" id="N1QXP1"/>
<dbReference type="EnsemblPlants" id="EMT16525">
    <property type="protein sequence ID" value="EMT16525"/>
    <property type="gene ID" value="F775_17353"/>
</dbReference>
<dbReference type="PANTHER" id="PTHR24177:SF430">
    <property type="entry name" value="OS06G0295000 PROTEIN"/>
    <property type="match status" value="1"/>
</dbReference>
<protein>
    <submittedName>
        <fullName evidence="3">Uncharacterized protein</fullName>
    </submittedName>
</protein>
<name>N1QXP1_AEGTA</name>
<dbReference type="Pfam" id="PF13962">
    <property type="entry name" value="PGG"/>
    <property type="match status" value="1"/>
</dbReference>
<dbReference type="PANTHER" id="PTHR24177">
    <property type="entry name" value="CASKIN"/>
    <property type="match status" value="1"/>
</dbReference>
<evidence type="ECO:0000313" key="3">
    <source>
        <dbReference type="EnsemblPlants" id="EMT16525"/>
    </source>
</evidence>
<feature type="compositionally biased region" description="Polar residues" evidence="1">
    <location>
        <begin position="1"/>
        <end position="12"/>
    </location>
</feature>
<keyword evidence="2" id="KW-1133">Transmembrane helix</keyword>
<keyword evidence="2" id="KW-0472">Membrane</keyword>
<accession>N1QXP1</accession>
<dbReference type="GO" id="GO:0016020">
    <property type="term" value="C:membrane"/>
    <property type="evidence" value="ECO:0007669"/>
    <property type="project" value="TreeGrafter"/>
</dbReference>
<evidence type="ECO:0000256" key="1">
    <source>
        <dbReference type="SAM" id="MobiDB-lite"/>
    </source>
</evidence>